<dbReference type="CDD" id="cd00038">
    <property type="entry name" value="CAP_ED"/>
    <property type="match status" value="1"/>
</dbReference>
<dbReference type="PRINTS" id="PR00103">
    <property type="entry name" value="CAMPKINASE"/>
</dbReference>
<evidence type="ECO:0000259" key="1">
    <source>
        <dbReference type="PROSITE" id="PS50042"/>
    </source>
</evidence>
<dbReference type="GO" id="GO:0005249">
    <property type="term" value="F:voltage-gated potassium channel activity"/>
    <property type="evidence" value="ECO:0007669"/>
    <property type="project" value="TreeGrafter"/>
</dbReference>
<organism evidence="3">
    <name type="scientific">Harpegnathos saltator</name>
    <name type="common">Jerdon's jumping ant</name>
    <dbReference type="NCBI Taxonomy" id="610380"/>
    <lineage>
        <taxon>Eukaryota</taxon>
        <taxon>Metazoa</taxon>
        <taxon>Ecdysozoa</taxon>
        <taxon>Arthropoda</taxon>
        <taxon>Hexapoda</taxon>
        <taxon>Insecta</taxon>
        <taxon>Pterygota</taxon>
        <taxon>Neoptera</taxon>
        <taxon>Endopterygota</taxon>
        <taxon>Hymenoptera</taxon>
        <taxon>Apocrita</taxon>
        <taxon>Aculeata</taxon>
        <taxon>Formicoidea</taxon>
        <taxon>Formicidae</taxon>
        <taxon>Ponerinae</taxon>
        <taxon>Ponerini</taxon>
        <taxon>Harpegnathos</taxon>
    </lineage>
</organism>
<dbReference type="InterPro" id="IPR018490">
    <property type="entry name" value="cNMP-bd_dom_sf"/>
</dbReference>
<dbReference type="PANTHER" id="PTHR45689">
    <property type="entry name" value="I[[H]] CHANNEL, ISOFORM E"/>
    <property type="match status" value="1"/>
</dbReference>
<dbReference type="Pfam" id="PF00027">
    <property type="entry name" value="cNMP_binding"/>
    <property type="match status" value="1"/>
</dbReference>
<dbReference type="Proteomes" id="UP000008237">
    <property type="component" value="Unassembled WGS sequence"/>
</dbReference>
<protein>
    <submittedName>
        <fullName evidence="2">cAMP-dependent protein kinase regulatory subunit</fullName>
    </submittedName>
</protein>
<dbReference type="GO" id="GO:0016301">
    <property type="term" value="F:kinase activity"/>
    <property type="evidence" value="ECO:0007669"/>
    <property type="project" value="UniProtKB-KW"/>
</dbReference>
<keyword evidence="2" id="KW-0418">Kinase</keyword>
<dbReference type="InParanoid" id="E2C2T9"/>
<dbReference type="SUPFAM" id="SSF51206">
    <property type="entry name" value="cAMP-binding domain-like"/>
    <property type="match status" value="1"/>
</dbReference>
<dbReference type="InterPro" id="IPR014710">
    <property type="entry name" value="RmlC-like_jellyroll"/>
</dbReference>
<dbReference type="AlphaFoldDB" id="E2C2T9"/>
<dbReference type="SMART" id="SM00100">
    <property type="entry name" value="cNMP"/>
    <property type="match status" value="1"/>
</dbReference>
<dbReference type="InterPro" id="IPR051413">
    <property type="entry name" value="K/Na_HCN_channel"/>
</dbReference>
<accession>E2C2T9</accession>
<evidence type="ECO:0000313" key="2">
    <source>
        <dbReference type="EMBL" id="EFN77774.1"/>
    </source>
</evidence>
<dbReference type="GO" id="GO:0035725">
    <property type="term" value="P:sodium ion transmembrane transport"/>
    <property type="evidence" value="ECO:0007669"/>
    <property type="project" value="TreeGrafter"/>
</dbReference>
<gene>
    <name evidence="2" type="ORF">EAI_15005</name>
</gene>
<dbReference type="OMA" id="IGKEICH"/>
<feature type="non-terminal residue" evidence="2">
    <location>
        <position position="1"/>
    </location>
</feature>
<dbReference type="PROSITE" id="PS50042">
    <property type="entry name" value="CNMP_BINDING_3"/>
    <property type="match status" value="1"/>
</dbReference>
<dbReference type="PANTHER" id="PTHR45689:SF14">
    <property type="entry name" value="CYCLIC NUCLEOTIDE-GATED CATION CHANNEL SUBUNIT A-LIKE PROTEIN"/>
    <property type="match status" value="1"/>
</dbReference>
<dbReference type="EMBL" id="GL452203">
    <property type="protein sequence ID" value="EFN77774.1"/>
    <property type="molecule type" value="Genomic_DNA"/>
</dbReference>
<keyword evidence="3" id="KW-1185">Reference proteome</keyword>
<dbReference type="Gene3D" id="2.60.120.10">
    <property type="entry name" value="Jelly Rolls"/>
    <property type="match status" value="1"/>
</dbReference>
<reference evidence="2 3" key="1">
    <citation type="journal article" date="2010" name="Science">
        <title>Genomic comparison of the ants Camponotus floridanus and Harpegnathos saltator.</title>
        <authorList>
            <person name="Bonasio R."/>
            <person name="Zhang G."/>
            <person name="Ye C."/>
            <person name="Mutti N.S."/>
            <person name="Fang X."/>
            <person name="Qin N."/>
            <person name="Donahue G."/>
            <person name="Yang P."/>
            <person name="Li Q."/>
            <person name="Li C."/>
            <person name="Zhang P."/>
            <person name="Huang Z."/>
            <person name="Berger S.L."/>
            <person name="Reinberg D."/>
            <person name="Wang J."/>
            <person name="Liebig J."/>
        </authorList>
    </citation>
    <scope>NUCLEOTIDE SEQUENCE [LARGE SCALE GENOMIC DNA]</scope>
    <source>
        <strain evidence="2 3">R22 G/1</strain>
    </source>
</reference>
<sequence>LLNNVELFRHLPQIVVTQLAGALHSEILITNDVLIKAGTRGDALHIIASGTVAIFNNIGKEICHLEDGAYFGEIALVMEDEWRIASVVAVENCEVHVLSRVSFQRILMPYPDLLNHLRNVALTFLEQMLPLEEAYELDSSALTSVKINISSIKTKRRD</sequence>
<dbReference type="InterPro" id="IPR000595">
    <property type="entry name" value="cNMP-bd_dom"/>
</dbReference>
<dbReference type="OrthoDB" id="2021138at2759"/>
<keyword evidence="2" id="KW-0808">Transferase</keyword>
<proteinExistence type="predicted"/>
<dbReference type="GO" id="GO:0003254">
    <property type="term" value="P:regulation of membrane depolarization"/>
    <property type="evidence" value="ECO:0007669"/>
    <property type="project" value="TreeGrafter"/>
</dbReference>
<dbReference type="GO" id="GO:0098855">
    <property type="term" value="C:HCN channel complex"/>
    <property type="evidence" value="ECO:0007669"/>
    <property type="project" value="TreeGrafter"/>
</dbReference>
<feature type="domain" description="Cyclic nucleotide-binding" evidence="1">
    <location>
        <begin position="7"/>
        <end position="113"/>
    </location>
</feature>
<name>E2C2T9_HARSA</name>
<evidence type="ECO:0000313" key="3">
    <source>
        <dbReference type="Proteomes" id="UP000008237"/>
    </source>
</evidence>